<evidence type="ECO:0000256" key="3">
    <source>
        <dbReference type="ARBA" id="ARBA00047960"/>
    </source>
</evidence>
<dbReference type="InterPro" id="IPR045073">
    <property type="entry name" value="Omega/Tau-like"/>
</dbReference>
<dbReference type="PANTHER" id="PTHR11260:SF547">
    <property type="entry name" value="GLUTATHIONE S-TRANSFERASE"/>
    <property type="match status" value="1"/>
</dbReference>
<evidence type="ECO:0000313" key="7">
    <source>
        <dbReference type="EMBL" id="KAL3845065.1"/>
    </source>
</evidence>
<name>A0ABD3U9F7_9LAMI</name>
<keyword evidence="2" id="KW-0808">Transferase</keyword>
<organism evidence="7 8">
    <name type="scientific">Penstemon smallii</name>
    <dbReference type="NCBI Taxonomy" id="265156"/>
    <lineage>
        <taxon>Eukaryota</taxon>
        <taxon>Viridiplantae</taxon>
        <taxon>Streptophyta</taxon>
        <taxon>Embryophyta</taxon>
        <taxon>Tracheophyta</taxon>
        <taxon>Spermatophyta</taxon>
        <taxon>Magnoliopsida</taxon>
        <taxon>eudicotyledons</taxon>
        <taxon>Gunneridae</taxon>
        <taxon>Pentapetalae</taxon>
        <taxon>asterids</taxon>
        <taxon>lamiids</taxon>
        <taxon>Lamiales</taxon>
        <taxon>Plantaginaceae</taxon>
        <taxon>Cheloneae</taxon>
        <taxon>Penstemon</taxon>
    </lineage>
</organism>
<keyword evidence="8" id="KW-1185">Reference proteome</keyword>
<evidence type="ECO:0000313" key="8">
    <source>
        <dbReference type="Proteomes" id="UP001634393"/>
    </source>
</evidence>
<comment type="catalytic activity">
    <reaction evidence="3">
        <text>RX + glutathione = an S-substituted glutathione + a halide anion + H(+)</text>
        <dbReference type="Rhea" id="RHEA:16437"/>
        <dbReference type="ChEBI" id="CHEBI:15378"/>
        <dbReference type="ChEBI" id="CHEBI:16042"/>
        <dbReference type="ChEBI" id="CHEBI:17792"/>
        <dbReference type="ChEBI" id="CHEBI:57925"/>
        <dbReference type="ChEBI" id="CHEBI:90779"/>
        <dbReference type="EC" id="2.5.1.18"/>
    </reaction>
</comment>
<proteinExistence type="inferred from homology"/>
<dbReference type="CDD" id="cd03185">
    <property type="entry name" value="GST_C_Tau"/>
    <property type="match status" value="1"/>
</dbReference>
<dbReference type="SUPFAM" id="SSF47616">
    <property type="entry name" value="GST C-terminal domain-like"/>
    <property type="match status" value="1"/>
</dbReference>
<dbReference type="Gene3D" id="1.20.1050.10">
    <property type="match status" value="1"/>
</dbReference>
<dbReference type="GO" id="GO:0004364">
    <property type="term" value="F:glutathione transferase activity"/>
    <property type="evidence" value="ECO:0007669"/>
    <property type="project" value="UniProtKB-EC"/>
</dbReference>
<dbReference type="InterPro" id="IPR040079">
    <property type="entry name" value="Glutathione_S-Trfase"/>
</dbReference>
<dbReference type="Proteomes" id="UP001634393">
    <property type="component" value="Unassembled WGS sequence"/>
</dbReference>
<gene>
    <name evidence="7" type="ORF">ACJIZ3_002468</name>
</gene>
<reference evidence="7 8" key="1">
    <citation type="submission" date="2024-12" db="EMBL/GenBank/DDBJ databases">
        <title>The unique morphological basis and parallel evolutionary history of personate flowers in Penstemon.</title>
        <authorList>
            <person name="Depatie T.H."/>
            <person name="Wessinger C.A."/>
        </authorList>
    </citation>
    <scope>NUCLEOTIDE SEQUENCE [LARGE SCALE GENOMIC DNA]</scope>
    <source>
        <strain evidence="7">WTNN_2</strain>
        <tissue evidence="7">Leaf</tissue>
    </source>
</reference>
<accession>A0ABD3U9F7</accession>
<dbReference type="EMBL" id="JBJXBP010000002">
    <property type="protein sequence ID" value="KAL3845065.1"/>
    <property type="molecule type" value="Genomic_DNA"/>
</dbReference>
<evidence type="ECO:0000256" key="4">
    <source>
        <dbReference type="RuleBase" id="RU003494"/>
    </source>
</evidence>
<dbReference type="SFLD" id="SFLDS00019">
    <property type="entry name" value="Glutathione_Transferase_(cytos"/>
    <property type="match status" value="1"/>
</dbReference>
<dbReference type="SUPFAM" id="SSF52833">
    <property type="entry name" value="Thioredoxin-like"/>
    <property type="match status" value="1"/>
</dbReference>
<feature type="domain" description="GST N-terminal" evidence="5">
    <location>
        <begin position="1"/>
        <end position="67"/>
    </location>
</feature>
<dbReference type="Gene3D" id="3.40.30.10">
    <property type="entry name" value="Glutaredoxin"/>
    <property type="match status" value="1"/>
</dbReference>
<dbReference type="PROSITE" id="PS50404">
    <property type="entry name" value="GST_NTER"/>
    <property type="match status" value="1"/>
</dbReference>
<dbReference type="PANTHER" id="PTHR11260">
    <property type="entry name" value="GLUTATHIONE S-TRANSFERASE, GST, SUPERFAMILY, GST DOMAIN CONTAINING"/>
    <property type="match status" value="1"/>
</dbReference>
<comment type="caution">
    <text evidence="7">The sequence shown here is derived from an EMBL/GenBank/DDBJ whole genome shotgun (WGS) entry which is preliminary data.</text>
</comment>
<evidence type="ECO:0000256" key="2">
    <source>
        <dbReference type="ARBA" id="ARBA00022679"/>
    </source>
</evidence>
<dbReference type="EC" id="2.5.1.18" evidence="1"/>
<feature type="domain" description="GST C-terminal" evidence="6">
    <location>
        <begin position="72"/>
        <end position="200"/>
    </location>
</feature>
<evidence type="ECO:0000259" key="5">
    <source>
        <dbReference type="PROSITE" id="PS50404"/>
    </source>
</evidence>
<dbReference type="InterPro" id="IPR036282">
    <property type="entry name" value="Glutathione-S-Trfase_C_sf"/>
</dbReference>
<protein>
    <recommendedName>
        <fullName evidence="1">glutathione transferase</fullName>
        <ecNumber evidence="1">2.5.1.18</ecNumber>
    </recommendedName>
</protein>
<dbReference type="FunFam" id="1.20.1050.10:FF:000018">
    <property type="entry name" value="Glutathione S-transferase U20"/>
    <property type="match status" value="1"/>
</dbReference>
<dbReference type="AlphaFoldDB" id="A0ABD3U9F7"/>
<dbReference type="InterPro" id="IPR004046">
    <property type="entry name" value="GST_C"/>
</dbReference>
<dbReference type="Pfam" id="PF02798">
    <property type="entry name" value="GST_N"/>
    <property type="match status" value="1"/>
</dbReference>
<dbReference type="InterPro" id="IPR004045">
    <property type="entry name" value="Glutathione_S-Trfase_N"/>
</dbReference>
<dbReference type="Pfam" id="PF00043">
    <property type="entry name" value="GST_C"/>
    <property type="match status" value="1"/>
</dbReference>
<evidence type="ECO:0000256" key="1">
    <source>
        <dbReference type="ARBA" id="ARBA00012452"/>
    </source>
</evidence>
<dbReference type="InterPro" id="IPR045074">
    <property type="entry name" value="GST_C_Tau"/>
</dbReference>
<comment type="similarity">
    <text evidence="4">Belongs to the GST superfamily.</text>
</comment>
<dbReference type="InterPro" id="IPR036249">
    <property type="entry name" value="Thioredoxin-like_sf"/>
</dbReference>
<dbReference type="InterPro" id="IPR010987">
    <property type="entry name" value="Glutathione-S-Trfase_C-like"/>
</dbReference>
<dbReference type="SFLD" id="SFLDG01152">
    <property type="entry name" value="Main.3:_Omega-_and_Tau-like"/>
    <property type="match status" value="1"/>
</dbReference>
<dbReference type="SFLD" id="SFLDG00358">
    <property type="entry name" value="Main_(cytGST)"/>
    <property type="match status" value="1"/>
</dbReference>
<dbReference type="PROSITE" id="PS50405">
    <property type="entry name" value="GST_CTER"/>
    <property type="match status" value="1"/>
</dbReference>
<evidence type="ECO:0000259" key="6">
    <source>
        <dbReference type="PROSITE" id="PS50405"/>
    </source>
</evidence>
<sequence length="211" mass="24137">MKVKIALLEKGLSYETQEEDLFGGKSELLLKSNPIYEKVPVLLHDSKPVVESTNIVYYIDETWGSTQLLPTCSYGRSRARFWADYIDKKLFIFMIDQVFDAGTKVWKSKGDELEVAKKDLIDILKKLEGAMGDNDYFGGNKFGFVDIVLIGLSSWFGAYEKFGGFKIEDDCPKIAAWIKRCKERESVSKTLPNSEKVYEFVVMLREMHGIK</sequence>